<protein>
    <submittedName>
        <fullName evidence="2">Uncharacterized protein</fullName>
    </submittedName>
</protein>
<proteinExistence type="predicted"/>
<evidence type="ECO:0000256" key="1">
    <source>
        <dbReference type="SAM" id="MobiDB-lite"/>
    </source>
</evidence>
<keyword evidence="3" id="KW-1185">Reference proteome</keyword>
<dbReference type="GeneID" id="25315653"/>
<dbReference type="OrthoDB" id="4227073at2759"/>
<dbReference type="EMBL" id="LASV01000132">
    <property type="protein sequence ID" value="KKA22684.1"/>
    <property type="molecule type" value="Genomic_DNA"/>
</dbReference>
<name>A0A0F4YWU4_RASE3</name>
<feature type="compositionally biased region" description="Basic and acidic residues" evidence="1">
    <location>
        <begin position="159"/>
        <end position="186"/>
    </location>
</feature>
<dbReference type="STRING" id="1408163.A0A0F4YWU4"/>
<sequence>MPLVPRRRHYSWPFSGPSTKALDRNTSIDRRASQLASRARNRSLAFESAVEGPFYPEDVYEEDDAVSAGIIPSAPSKRTRHSRLWPVSEARKRRGYNEKDVIISSVTEADELPKAVLRRIVWPRLEKVRQLLPLHNKARTSSVHGNNIVPSCFSSPNLSEKEAETMSERCGRDAELDEGHLRPLAERRHRRCHSEQPRVWKEPSPGLWTLAEE</sequence>
<accession>A0A0F4YWU4</accession>
<comment type="caution">
    <text evidence="2">The sequence shown here is derived from an EMBL/GenBank/DDBJ whole genome shotgun (WGS) entry which is preliminary data.</text>
</comment>
<evidence type="ECO:0000313" key="3">
    <source>
        <dbReference type="Proteomes" id="UP000053958"/>
    </source>
</evidence>
<reference evidence="2 3" key="1">
    <citation type="submission" date="2015-04" db="EMBL/GenBank/DDBJ databases">
        <authorList>
            <person name="Heijne W.H."/>
            <person name="Fedorova N.D."/>
            <person name="Nierman W.C."/>
            <person name="Vollebregt A.W."/>
            <person name="Zhao Z."/>
            <person name="Wu L."/>
            <person name="Kumar M."/>
            <person name="Stam H."/>
            <person name="van den Berg M.A."/>
            <person name="Pel H.J."/>
        </authorList>
    </citation>
    <scope>NUCLEOTIDE SEQUENCE [LARGE SCALE GENOMIC DNA]</scope>
    <source>
        <strain evidence="2 3">CBS 393.64</strain>
    </source>
</reference>
<feature type="region of interest" description="Disordered" evidence="1">
    <location>
        <begin position="159"/>
        <end position="213"/>
    </location>
</feature>
<dbReference type="RefSeq" id="XP_013329296.1">
    <property type="nucleotide sequence ID" value="XM_013473842.1"/>
</dbReference>
<dbReference type="AlphaFoldDB" id="A0A0F4YWU4"/>
<gene>
    <name evidence="2" type="ORF">T310_3303</name>
</gene>
<dbReference type="Proteomes" id="UP000053958">
    <property type="component" value="Unassembled WGS sequence"/>
</dbReference>
<organism evidence="2 3">
    <name type="scientific">Rasamsonia emersonii (strain ATCC 16479 / CBS 393.64 / IMI 116815)</name>
    <dbReference type="NCBI Taxonomy" id="1408163"/>
    <lineage>
        <taxon>Eukaryota</taxon>
        <taxon>Fungi</taxon>
        <taxon>Dikarya</taxon>
        <taxon>Ascomycota</taxon>
        <taxon>Pezizomycotina</taxon>
        <taxon>Eurotiomycetes</taxon>
        <taxon>Eurotiomycetidae</taxon>
        <taxon>Eurotiales</taxon>
        <taxon>Trichocomaceae</taxon>
        <taxon>Rasamsonia</taxon>
    </lineage>
</organism>
<evidence type="ECO:0000313" key="2">
    <source>
        <dbReference type="EMBL" id="KKA22684.1"/>
    </source>
</evidence>